<comment type="caution">
    <text evidence="5">The sequence shown here is derived from an EMBL/GenBank/DDBJ whole genome shotgun (WGS) entry which is preliminary data.</text>
</comment>
<evidence type="ECO:0000313" key="6">
    <source>
        <dbReference type="Proteomes" id="UP000176532"/>
    </source>
</evidence>
<dbReference type="EMBL" id="MFQD01000010">
    <property type="protein sequence ID" value="OGH68126.1"/>
    <property type="molecule type" value="Genomic_DNA"/>
</dbReference>
<feature type="binding site" evidence="4">
    <location>
        <position position="281"/>
    </location>
    <ligand>
        <name>S-adenosyl-L-methionine</name>
        <dbReference type="ChEBI" id="CHEBI:59789"/>
    </ligand>
</feature>
<dbReference type="SUPFAM" id="SSF53335">
    <property type="entry name" value="S-adenosyl-L-methionine-dependent methyltransferases"/>
    <property type="match status" value="1"/>
</dbReference>
<protein>
    <submittedName>
        <fullName evidence="5">23S rRNA (Uracil-5-)-methyltransferase RumA</fullName>
    </submittedName>
</protein>
<dbReference type="Gene3D" id="3.40.50.150">
    <property type="entry name" value="Vaccinia Virus protein VP39"/>
    <property type="match status" value="1"/>
</dbReference>
<proteinExistence type="inferred from homology"/>
<dbReference type="NCBIfam" id="TIGR00479">
    <property type="entry name" value="rumA"/>
    <property type="match status" value="1"/>
</dbReference>
<feature type="binding site" evidence="4">
    <location>
        <position position="333"/>
    </location>
    <ligand>
        <name>S-adenosyl-L-methionine</name>
        <dbReference type="ChEBI" id="CHEBI:59789"/>
    </ligand>
</feature>
<dbReference type="GO" id="GO:0008173">
    <property type="term" value="F:RNA methyltransferase activity"/>
    <property type="evidence" value="ECO:0007669"/>
    <property type="project" value="InterPro"/>
</dbReference>
<comment type="similarity">
    <text evidence="4">Belongs to the class I-like SAM-binding methyltransferase superfamily. RNA M5U methyltransferase family.</text>
</comment>
<dbReference type="Gene3D" id="2.40.50.1070">
    <property type="match status" value="1"/>
</dbReference>
<name>A0A1F6M925_9BACT</name>
<feature type="binding site" evidence="4">
    <location>
        <position position="234"/>
    </location>
    <ligand>
        <name>S-adenosyl-L-methionine</name>
        <dbReference type="ChEBI" id="CHEBI:59789"/>
    </ligand>
</feature>
<dbReference type="InterPro" id="IPR030391">
    <property type="entry name" value="MeTrfase_TrmA_CS"/>
</dbReference>
<dbReference type="AlphaFoldDB" id="A0A1F6M925"/>
<reference evidence="5 6" key="1">
    <citation type="journal article" date="2016" name="Nat. Commun.">
        <title>Thousands of microbial genomes shed light on interconnected biogeochemical processes in an aquifer system.</title>
        <authorList>
            <person name="Anantharaman K."/>
            <person name="Brown C.T."/>
            <person name="Hug L.A."/>
            <person name="Sharon I."/>
            <person name="Castelle C.J."/>
            <person name="Probst A.J."/>
            <person name="Thomas B.C."/>
            <person name="Singh A."/>
            <person name="Wilkins M.J."/>
            <person name="Karaoz U."/>
            <person name="Brodie E.L."/>
            <person name="Williams K.H."/>
            <person name="Hubbard S.S."/>
            <person name="Banfield J.F."/>
        </authorList>
    </citation>
    <scope>NUCLEOTIDE SEQUENCE [LARGE SCALE GENOMIC DNA]</scope>
</reference>
<evidence type="ECO:0000313" key="5">
    <source>
        <dbReference type="EMBL" id="OGH68126.1"/>
    </source>
</evidence>
<keyword evidence="3 4" id="KW-0949">S-adenosyl-L-methionine</keyword>
<evidence type="ECO:0000256" key="1">
    <source>
        <dbReference type="ARBA" id="ARBA00022603"/>
    </source>
</evidence>
<dbReference type="CDD" id="cd02440">
    <property type="entry name" value="AdoMet_MTases"/>
    <property type="match status" value="1"/>
</dbReference>
<evidence type="ECO:0000256" key="3">
    <source>
        <dbReference type="ARBA" id="ARBA00022691"/>
    </source>
</evidence>
<evidence type="ECO:0000256" key="2">
    <source>
        <dbReference type="ARBA" id="ARBA00022679"/>
    </source>
</evidence>
<keyword evidence="2 4" id="KW-0808">Transferase</keyword>
<feature type="binding site" evidence="4">
    <location>
        <position position="260"/>
    </location>
    <ligand>
        <name>S-adenosyl-L-methionine</name>
        <dbReference type="ChEBI" id="CHEBI:59789"/>
    </ligand>
</feature>
<dbReference type="InterPro" id="IPR029063">
    <property type="entry name" value="SAM-dependent_MTases_sf"/>
</dbReference>
<sequence>MKKTKREKLSAIDELSIGLSKIKARCRYFGECGGCLMQHIAYPDQLELKRQLVNRAFEKNGLAARLDIASITPSPQQWFYRNRMDYPVGENGEIGLKPFGKWRDVLDLKECFILSKETPEILQLVRDWMTAHNLAGWNNVRYTGFVRYVVIREGKQTGERMVMVVTSGAEHDPAIWPELVRRLKSSCTTLYWGVNPTITDISIPQDLRLLHGAQFLTEKINDYTYKIFPSSFFQTNSDGAALLQQRVAAHVHGARVLDLYCGMGFFSIDLAARGKKVFGVELDVAAIELARENARVNNVAAEFAAASMEEWVTGDGGGPEIIKKFKPDSVVIDPPRMGLHPRVVEWLCANPTPELLYVSCNFEQLAREMVELQKVYQLTALEAVDMFPHTPHIELIARFIHKQ</sequence>
<gene>
    <name evidence="5" type="ORF">A3C15_03395</name>
</gene>
<feature type="active site" description="Nucleophile" evidence="4">
    <location>
        <position position="360"/>
    </location>
</feature>
<dbReference type="PANTHER" id="PTHR11061:SF30">
    <property type="entry name" value="TRNA (URACIL(54)-C(5))-METHYLTRANSFERASE"/>
    <property type="match status" value="1"/>
</dbReference>
<accession>A0A1F6M925</accession>
<dbReference type="Proteomes" id="UP000176532">
    <property type="component" value="Unassembled WGS sequence"/>
</dbReference>
<keyword evidence="1 4" id="KW-0489">Methyltransferase</keyword>
<dbReference type="GO" id="GO:0006396">
    <property type="term" value="P:RNA processing"/>
    <property type="evidence" value="ECO:0007669"/>
    <property type="project" value="InterPro"/>
</dbReference>
<dbReference type="PANTHER" id="PTHR11061">
    <property type="entry name" value="RNA M5U METHYLTRANSFERASE"/>
    <property type="match status" value="1"/>
</dbReference>
<dbReference type="PROSITE" id="PS01231">
    <property type="entry name" value="TRMA_2"/>
    <property type="match status" value="1"/>
</dbReference>
<dbReference type="InterPro" id="IPR010280">
    <property type="entry name" value="U5_MeTrfase_fam"/>
</dbReference>
<evidence type="ECO:0000256" key="4">
    <source>
        <dbReference type="PROSITE-ProRule" id="PRU01024"/>
    </source>
</evidence>
<dbReference type="Pfam" id="PF05958">
    <property type="entry name" value="tRNA_U5-meth_tr"/>
    <property type="match status" value="1"/>
</dbReference>
<dbReference type="GO" id="GO:0032259">
    <property type="term" value="P:methylation"/>
    <property type="evidence" value="ECO:0007669"/>
    <property type="project" value="UniProtKB-KW"/>
</dbReference>
<organism evidence="5 6">
    <name type="scientific">Candidatus Magasanikbacteria bacterium RIFCSPHIGHO2_02_FULL_50_9b</name>
    <dbReference type="NCBI Taxonomy" id="1798682"/>
    <lineage>
        <taxon>Bacteria</taxon>
        <taxon>Candidatus Magasanikiibacteriota</taxon>
    </lineage>
</organism>
<dbReference type="PROSITE" id="PS51687">
    <property type="entry name" value="SAM_MT_RNA_M5U"/>
    <property type="match status" value="1"/>
</dbReference>